<organism evidence="2 3">
    <name type="scientific">Gossypium tomentosum</name>
    <name type="common">Hawaiian cotton</name>
    <name type="synonym">Gossypium sandvicense</name>
    <dbReference type="NCBI Taxonomy" id="34277"/>
    <lineage>
        <taxon>Eukaryota</taxon>
        <taxon>Viridiplantae</taxon>
        <taxon>Streptophyta</taxon>
        <taxon>Embryophyta</taxon>
        <taxon>Tracheophyta</taxon>
        <taxon>Spermatophyta</taxon>
        <taxon>Magnoliopsida</taxon>
        <taxon>eudicotyledons</taxon>
        <taxon>Gunneridae</taxon>
        <taxon>Pentapetalae</taxon>
        <taxon>rosids</taxon>
        <taxon>malvids</taxon>
        <taxon>Malvales</taxon>
        <taxon>Malvaceae</taxon>
        <taxon>Malvoideae</taxon>
        <taxon>Gossypium</taxon>
    </lineage>
</organism>
<keyword evidence="1" id="KW-1133">Transmembrane helix</keyword>
<keyword evidence="1" id="KW-0812">Transmembrane</keyword>
<dbReference type="Proteomes" id="UP000322667">
    <property type="component" value="Chromosome D07"/>
</dbReference>
<evidence type="ECO:0000313" key="3">
    <source>
        <dbReference type="Proteomes" id="UP000322667"/>
    </source>
</evidence>
<proteinExistence type="predicted"/>
<evidence type="ECO:0000313" key="2">
    <source>
        <dbReference type="EMBL" id="TYH62906.1"/>
    </source>
</evidence>
<keyword evidence="1" id="KW-0472">Membrane</keyword>
<dbReference type="AlphaFoldDB" id="A0A5D2K8F6"/>
<name>A0A5D2K8F6_GOSTO</name>
<keyword evidence="3" id="KW-1185">Reference proteome</keyword>
<accession>A0A5D2K8F6</accession>
<dbReference type="EMBL" id="CM017629">
    <property type="protein sequence ID" value="TYH62906.1"/>
    <property type="molecule type" value="Genomic_DNA"/>
</dbReference>
<feature type="transmembrane region" description="Helical" evidence="1">
    <location>
        <begin position="45"/>
        <end position="60"/>
    </location>
</feature>
<gene>
    <name evidence="2" type="ORF">ES332_D07G152700v1</name>
</gene>
<evidence type="ECO:0000256" key="1">
    <source>
        <dbReference type="SAM" id="Phobius"/>
    </source>
</evidence>
<protein>
    <submittedName>
        <fullName evidence="2">Uncharacterized protein</fullName>
    </submittedName>
</protein>
<sequence length="61" mass="7211">MTPNKEKNSQALFFSSREVIYQDLLIKAKDEAKTLRQKGENRHRMMNLVCAVIICFQFITY</sequence>
<reference evidence="2 3" key="1">
    <citation type="submission" date="2019-07" db="EMBL/GenBank/DDBJ databases">
        <title>WGS assembly of Gossypium tomentosum.</title>
        <authorList>
            <person name="Chen Z.J."/>
            <person name="Sreedasyam A."/>
            <person name="Ando A."/>
            <person name="Song Q."/>
            <person name="De L."/>
            <person name="Hulse-Kemp A."/>
            <person name="Ding M."/>
            <person name="Ye W."/>
            <person name="Kirkbride R."/>
            <person name="Jenkins J."/>
            <person name="Plott C."/>
            <person name="Lovell J."/>
            <person name="Lin Y.-M."/>
            <person name="Vaughn R."/>
            <person name="Liu B."/>
            <person name="Li W."/>
            <person name="Simpson S."/>
            <person name="Scheffler B."/>
            <person name="Saski C."/>
            <person name="Grover C."/>
            <person name="Hu G."/>
            <person name="Conover J."/>
            <person name="Carlson J."/>
            <person name="Shu S."/>
            <person name="Boston L."/>
            <person name="Williams M."/>
            <person name="Peterson D."/>
            <person name="Mcgee K."/>
            <person name="Jones D."/>
            <person name="Wendel J."/>
            <person name="Stelly D."/>
            <person name="Grimwood J."/>
            <person name="Schmutz J."/>
        </authorList>
    </citation>
    <scope>NUCLEOTIDE SEQUENCE [LARGE SCALE GENOMIC DNA]</scope>
    <source>
        <strain evidence="2">7179.01</strain>
    </source>
</reference>